<dbReference type="RefSeq" id="WP_342759793.1">
    <property type="nucleotide sequence ID" value="NZ_CP146256.1"/>
</dbReference>
<accession>A0ABZ3F126</accession>
<reference evidence="1 2" key="1">
    <citation type="submission" date="2024-02" db="EMBL/GenBank/DDBJ databases">
        <title>Bacterial strain from lacustrine sediment.</title>
        <authorList>
            <person name="Petit C."/>
            <person name="Fadhlaoui K."/>
        </authorList>
    </citation>
    <scope>NUCLEOTIDE SEQUENCE [LARGE SCALE GENOMIC DNA]</scope>
    <source>
        <strain evidence="1 2">IPX-CK</strain>
    </source>
</reference>
<keyword evidence="2" id="KW-1185">Reference proteome</keyword>
<dbReference type="Proteomes" id="UP001451571">
    <property type="component" value="Chromosome"/>
</dbReference>
<proteinExistence type="predicted"/>
<gene>
    <name evidence="1" type="ORF">V6984_10815</name>
</gene>
<evidence type="ECO:0000313" key="1">
    <source>
        <dbReference type="EMBL" id="XAH76218.1"/>
    </source>
</evidence>
<evidence type="ECO:0000313" key="2">
    <source>
        <dbReference type="Proteomes" id="UP001451571"/>
    </source>
</evidence>
<organism evidence="1 2">
    <name type="scientific">Kineothrix sedimenti</name>
    <dbReference type="NCBI Taxonomy" id="3123317"/>
    <lineage>
        <taxon>Bacteria</taxon>
        <taxon>Bacillati</taxon>
        <taxon>Bacillota</taxon>
        <taxon>Clostridia</taxon>
        <taxon>Lachnospirales</taxon>
        <taxon>Lachnospiraceae</taxon>
        <taxon>Kineothrix</taxon>
    </lineage>
</organism>
<sequence length="180" mass="21664">MNLYHYFEKEKGPFVNLSELPLDEAQKIQDNLQNEGKVFATRRNPQYLSRRRYLEQLTRKMFIEKGGLPIRQTPYYMVVEECLWLNTWYKTADHIRIPISEFDLKTLSFTYGDTFPTFSPKVTDHLEFRKTVYTYDEILKVINKYGLPQNDWKEPIFAQPAYVEVQVWSDWPIAQYRSQE</sequence>
<name>A0ABZ3F126_9FIRM</name>
<dbReference type="EMBL" id="CP146256">
    <property type="protein sequence ID" value="XAH76218.1"/>
    <property type="molecule type" value="Genomic_DNA"/>
</dbReference>
<protein>
    <submittedName>
        <fullName evidence="1">Uncharacterized protein</fullName>
    </submittedName>
</protein>